<gene>
    <name evidence="3" type="ORF">DRP43_05335</name>
</gene>
<proteinExistence type="inferred from homology"/>
<comment type="similarity">
    <text evidence="1">Belongs to the universal stress protein A family.</text>
</comment>
<evidence type="ECO:0000256" key="1">
    <source>
        <dbReference type="ARBA" id="ARBA00008791"/>
    </source>
</evidence>
<dbReference type="PRINTS" id="PR01438">
    <property type="entry name" value="UNVRSLSTRESS"/>
</dbReference>
<dbReference type="PANTHER" id="PTHR46268">
    <property type="entry name" value="STRESS RESPONSE PROTEIN NHAX"/>
    <property type="match status" value="1"/>
</dbReference>
<comment type="caution">
    <text evidence="3">The sequence shown here is derived from an EMBL/GenBank/DDBJ whole genome shotgun (WGS) entry which is preliminary data.</text>
</comment>
<dbReference type="SUPFAM" id="SSF52402">
    <property type="entry name" value="Adenine nucleotide alpha hydrolases-like"/>
    <property type="match status" value="2"/>
</dbReference>
<dbReference type="CDD" id="cd00293">
    <property type="entry name" value="USP-like"/>
    <property type="match status" value="2"/>
</dbReference>
<dbReference type="AlphaFoldDB" id="A0A660SCX2"/>
<reference evidence="3 4" key="1">
    <citation type="submission" date="2018-06" db="EMBL/GenBank/DDBJ databases">
        <title>Extensive metabolic versatility and redundancy in microbially diverse, dynamic hydrothermal sediments.</title>
        <authorList>
            <person name="Dombrowski N."/>
            <person name="Teske A."/>
            <person name="Baker B.J."/>
        </authorList>
    </citation>
    <scope>NUCLEOTIDE SEQUENCE [LARGE SCALE GENOMIC DNA]</scope>
    <source>
        <strain evidence="3">B10_G13</strain>
    </source>
</reference>
<evidence type="ECO:0000313" key="3">
    <source>
        <dbReference type="EMBL" id="RKX68634.1"/>
    </source>
</evidence>
<dbReference type="Pfam" id="PF00582">
    <property type="entry name" value="Usp"/>
    <property type="match status" value="2"/>
</dbReference>
<dbReference type="EMBL" id="QNBD01000254">
    <property type="protein sequence ID" value="RKX68634.1"/>
    <property type="molecule type" value="Genomic_DNA"/>
</dbReference>
<dbReference type="Proteomes" id="UP000271125">
    <property type="component" value="Unassembled WGS sequence"/>
</dbReference>
<feature type="domain" description="UspA" evidence="2">
    <location>
        <begin position="167"/>
        <end position="295"/>
    </location>
</feature>
<protein>
    <recommendedName>
        <fullName evidence="2">UspA domain-containing protein</fullName>
    </recommendedName>
</protein>
<sequence>MKIQKILFSTKFKELNEDSLRSLFVLKKTGLKQIILLFVIPIDEVGFVPYGGFLKDEEKKLRKIAEDTLNKWKEIIIENGIDCKILIEIGNLVQKTILVAEDEKVDIIAVGKRKRSLLGKFNFISQNLVDLVRCSKKPVLVSKFVSKYEYKGEFITRLNNSVFSNPLIATDWSEPASKSLKILSANSAVIDKAYICHVVEDKLIKDRSNDEITRIKNESIKRLNEYSDILRKNNIRSETILLFGKANKEIINISREKNASMIMIGTTGKDLFEEMLVGSVSYRIMESSELPILMIS</sequence>
<dbReference type="InterPro" id="IPR006016">
    <property type="entry name" value="UspA"/>
</dbReference>
<name>A0A660SCX2_UNCT6</name>
<evidence type="ECO:0000313" key="4">
    <source>
        <dbReference type="Proteomes" id="UP000271125"/>
    </source>
</evidence>
<dbReference type="InterPro" id="IPR006015">
    <property type="entry name" value="Universal_stress_UspA"/>
</dbReference>
<dbReference type="PANTHER" id="PTHR46268:SF6">
    <property type="entry name" value="UNIVERSAL STRESS PROTEIN UP12"/>
    <property type="match status" value="1"/>
</dbReference>
<feature type="domain" description="UspA" evidence="2">
    <location>
        <begin position="4"/>
        <end position="142"/>
    </location>
</feature>
<accession>A0A660SCX2</accession>
<dbReference type="Gene3D" id="3.40.50.620">
    <property type="entry name" value="HUPs"/>
    <property type="match status" value="2"/>
</dbReference>
<evidence type="ECO:0000259" key="2">
    <source>
        <dbReference type="Pfam" id="PF00582"/>
    </source>
</evidence>
<organism evidence="3 4">
    <name type="scientific">candidate division TA06 bacterium</name>
    <dbReference type="NCBI Taxonomy" id="2250710"/>
    <lineage>
        <taxon>Bacteria</taxon>
        <taxon>Bacteria division TA06</taxon>
    </lineage>
</organism>
<dbReference type="InterPro" id="IPR014729">
    <property type="entry name" value="Rossmann-like_a/b/a_fold"/>
</dbReference>